<dbReference type="SMART" id="SM00225">
    <property type="entry name" value="BTB"/>
    <property type="match status" value="1"/>
</dbReference>
<keyword evidence="11" id="KW-0325">Glycoprotein</keyword>
<dbReference type="Pfam" id="PF02893">
    <property type="entry name" value="GRAM"/>
    <property type="match status" value="1"/>
</dbReference>
<feature type="domain" description="BTB" evidence="15">
    <location>
        <begin position="571"/>
        <end position="669"/>
    </location>
</feature>
<keyword evidence="7" id="KW-0630">Potassium</keyword>
<evidence type="ECO:0000259" key="16">
    <source>
        <dbReference type="SMART" id="SM00568"/>
    </source>
</evidence>
<dbReference type="SMART" id="SM00568">
    <property type="entry name" value="GRAM"/>
    <property type="match status" value="1"/>
</dbReference>
<dbReference type="PRINTS" id="PR01491">
    <property type="entry name" value="KVCHANNEL"/>
</dbReference>
<evidence type="ECO:0000313" key="18">
    <source>
        <dbReference type="Proteomes" id="UP000319801"/>
    </source>
</evidence>
<dbReference type="Pfam" id="PF00520">
    <property type="entry name" value="Ion_trans"/>
    <property type="match status" value="1"/>
</dbReference>
<dbReference type="SUPFAM" id="SSF54695">
    <property type="entry name" value="POZ domain"/>
    <property type="match status" value="1"/>
</dbReference>
<proteinExistence type="predicted"/>
<evidence type="ECO:0000256" key="10">
    <source>
        <dbReference type="ARBA" id="ARBA00023136"/>
    </source>
</evidence>
<feature type="compositionally biased region" description="Polar residues" evidence="13">
    <location>
        <begin position="140"/>
        <end position="150"/>
    </location>
</feature>
<dbReference type="PANTHER" id="PTHR37402">
    <property type="entry name" value="GRAM DOMAIN-CONTAINING PROTEIN 4"/>
    <property type="match status" value="1"/>
</dbReference>
<evidence type="ECO:0000256" key="12">
    <source>
        <dbReference type="ARBA" id="ARBA00023303"/>
    </source>
</evidence>
<keyword evidence="2" id="KW-0813">Transport</keyword>
<feature type="transmembrane region" description="Helical" evidence="14">
    <location>
        <begin position="266"/>
        <end position="282"/>
    </location>
</feature>
<dbReference type="InterPro" id="IPR011993">
    <property type="entry name" value="PH-like_dom_sf"/>
</dbReference>
<evidence type="ECO:0000256" key="2">
    <source>
        <dbReference type="ARBA" id="ARBA00022448"/>
    </source>
</evidence>
<dbReference type="GO" id="GO:0008076">
    <property type="term" value="C:voltage-gated potassium channel complex"/>
    <property type="evidence" value="ECO:0007669"/>
    <property type="project" value="InterPro"/>
</dbReference>
<keyword evidence="9" id="KW-0406">Ion transport</keyword>
<evidence type="ECO:0000256" key="6">
    <source>
        <dbReference type="ARBA" id="ARBA00022882"/>
    </source>
</evidence>
<dbReference type="GO" id="GO:0005249">
    <property type="term" value="F:voltage-gated potassium channel activity"/>
    <property type="evidence" value="ECO:0007669"/>
    <property type="project" value="InterPro"/>
</dbReference>
<evidence type="ECO:0000313" key="17">
    <source>
        <dbReference type="EMBL" id="TSK28058.1"/>
    </source>
</evidence>
<evidence type="ECO:0000256" key="5">
    <source>
        <dbReference type="ARBA" id="ARBA00022826"/>
    </source>
</evidence>
<evidence type="ECO:0000256" key="9">
    <source>
        <dbReference type="ARBA" id="ARBA00023065"/>
    </source>
</evidence>
<dbReference type="GO" id="GO:0034164">
    <property type="term" value="P:negative regulation of toll-like receptor 9 signaling pathway"/>
    <property type="evidence" value="ECO:0007669"/>
    <property type="project" value="TreeGrafter"/>
</dbReference>
<name>A0A556TND4_BAGYA</name>
<evidence type="ECO:0000256" key="1">
    <source>
        <dbReference type="ARBA" id="ARBA00004141"/>
    </source>
</evidence>
<evidence type="ECO:0000256" key="4">
    <source>
        <dbReference type="ARBA" id="ARBA00022692"/>
    </source>
</evidence>
<dbReference type="InterPro" id="IPR003972">
    <property type="entry name" value="K_chnl_volt-dep_Kv1"/>
</dbReference>
<feature type="transmembrane region" description="Helical" evidence="14">
    <location>
        <begin position="786"/>
        <end position="804"/>
    </location>
</feature>
<gene>
    <name evidence="17" type="ORF">Baya_2245</name>
</gene>
<dbReference type="FunFam" id="1.10.287.70:FF:000002">
    <property type="entry name" value="Potassium voltage-gated channel subfamily a member"/>
    <property type="match status" value="1"/>
</dbReference>
<keyword evidence="18" id="KW-1185">Reference proteome</keyword>
<dbReference type="Gene3D" id="3.30.710.10">
    <property type="entry name" value="Potassium Channel Kv1.1, Chain A"/>
    <property type="match status" value="1"/>
</dbReference>
<keyword evidence="10 14" id="KW-0472">Membrane</keyword>
<keyword evidence="4 14" id="KW-0812">Transmembrane</keyword>
<dbReference type="InterPro" id="IPR011333">
    <property type="entry name" value="SKP1/BTB/POZ_sf"/>
</dbReference>
<evidence type="ECO:0000259" key="15">
    <source>
        <dbReference type="SMART" id="SM00225"/>
    </source>
</evidence>
<protein>
    <submittedName>
        <fullName evidence="17">Potassium voltage-gated channel subfamily A member 1</fullName>
    </submittedName>
</protein>
<dbReference type="PANTHER" id="PTHR37402:SF1">
    <property type="entry name" value="GRAM DOMAIN-CONTAINING PROTEIN 4"/>
    <property type="match status" value="1"/>
</dbReference>
<keyword evidence="5" id="KW-0631">Potassium channel</keyword>
<dbReference type="InterPro" id="IPR003131">
    <property type="entry name" value="T1-type_BTB"/>
</dbReference>
<dbReference type="GO" id="GO:0051260">
    <property type="term" value="P:protein homooligomerization"/>
    <property type="evidence" value="ECO:0007669"/>
    <property type="project" value="InterPro"/>
</dbReference>
<evidence type="ECO:0000256" key="14">
    <source>
        <dbReference type="SAM" id="Phobius"/>
    </source>
</evidence>
<dbReference type="InterPro" id="IPR027359">
    <property type="entry name" value="Volt_channel_dom_sf"/>
</dbReference>
<dbReference type="Gene3D" id="2.30.29.30">
    <property type="entry name" value="Pleckstrin-homology domain (PH domain)/Phosphotyrosine-binding domain (PTB)"/>
    <property type="match status" value="1"/>
</dbReference>
<feature type="transmembrane region" description="Helical" evidence="14">
    <location>
        <begin position="919"/>
        <end position="939"/>
    </location>
</feature>
<dbReference type="AlphaFoldDB" id="A0A556TND4"/>
<evidence type="ECO:0000256" key="8">
    <source>
        <dbReference type="ARBA" id="ARBA00022989"/>
    </source>
</evidence>
<dbReference type="InterPro" id="IPR004182">
    <property type="entry name" value="GRAM"/>
</dbReference>
<dbReference type="InterPro" id="IPR037845">
    <property type="entry name" value="GRAMDC4_PH-GRAM"/>
</dbReference>
<feature type="transmembrane region" description="Helical" evidence="14">
    <location>
        <begin position="754"/>
        <end position="774"/>
    </location>
</feature>
<evidence type="ECO:0000256" key="7">
    <source>
        <dbReference type="ARBA" id="ARBA00022958"/>
    </source>
</evidence>
<dbReference type="InterPro" id="IPR000210">
    <property type="entry name" value="BTB/POZ_dom"/>
</dbReference>
<feature type="region of interest" description="Disordered" evidence="13">
    <location>
        <begin position="132"/>
        <end position="156"/>
    </location>
</feature>
<keyword evidence="8 14" id="KW-1133">Transmembrane helix</keyword>
<evidence type="ECO:0000256" key="13">
    <source>
        <dbReference type="SAM" id="MobiDB-lite"/>
    </source>
</evidence>
<keyword evidence="3" id="KW-0633">Potassium transport</keyword>
<dbReference type="InterPro" id="IPR037847">
    <property type="entry name" value="GRAMDC4"/>
</dbReference>
<keyword evidence="6" id="KW-0851">Voltage-gated channel</keyword>
<dbReference type="PRINTS" id="PR00169">
    <property type="entry name" value="KCHANNEL"/>
</dbReference>
<feature type="domain" description="GRAM" evidence="16">
    <location>
        <begin position="375"/>
        <end position="455"/>
    </location>
</feature>
<dbReference type="Gene3D" id="1.10.287.70">
    <property type="match status" value="1"/>
</dbReference>
<reference evidence="17 18" key="1">
    <citation type="journal article" date="2019" name="Genome Biol. Evol.">
        <title>Whole-Genome Sequencing of the Giant Devil Catfish, Bagarius yarrelli.</title>
        <authorList>
            <person name="Jiang W."/>
            <person name="Lv Y."/>
            <person name="Cheng L."/>
            <person name="Yang K."/>
            <person name="Chao B."/>
            <person name="Wang X."/>
            <person name="Li Y."/>
            <person name="Pan X."/>
            <person name="You X."/>
            <person name="Zhang Y."/>
            <person name="Yang J."/>
            <person name="Li J."/>
            <person name="Zhang X."/>
            <person name="Liu S."/>
            <person name="Sun C."/>
            <person name="Yang J."/>
            <person name="Shi Q."/>
        </authorList>
    </citation>
    <scope>NUCLEOTIDE SEQUENCE [LARGE SCALE GENOMIC DNA]</scope>
    <source>
        <strain evidence="17">JWS20170419001</strain>
        <tissue evidence="17">Muscle</tissue>
    </source>
</reference>
<dbReference type="Pfam" id="PF02214">
    <property type="entry name" value="BTB_2"/>
    <property type="match status" value="1"/>
</dbReference>
<evidence type="ECO:0000256" key="11">
    <source>
        <dbReference type="ARBA" id="ARBA00023180"/>
    </source>
</evidence>
<feature type="transmembrane region" description="Helical" evidence="14">
    <location>
        <begin position="702"/>
        <end position="723"/>
    </location>
</feature>
<comment type="subcellular location">
    <subcellularLocation>
        <location evidence="1">Membrane</location>
        <topology evidence="1">Multi-pass membrane protein</topology>
    </subcellularLocation>
</comment>
<organism evidence="17 18">
    <name type="scientific">Bagarius yarrelli</name>
    <name type="common">Goonch</name>
    <name type="synonym">Bagrus yarrelli</name>
    <dbReference type="NCBI Taxonomy" id="175774"/>
    <lineage>
        <taxon>Eukaryota</taxon>
        <taxon>Metazoa</taxon>
        <taxon>Chordata</taxon>
        <taxon>Craniata</taxon>
        <taxon>Vertebrata</taxon>
        <taxon>Euteleostomi</taxon>
        <taxon>Actinopterygii</taxon>
        <taxon>Neopterygii</taxon>
        <taxon>Teleostei</taxon>
        <taxon>Ostariophysi</taxon>
        <taxon>Siluriformes</taxon>
        <taxon>Sisoridae</taxon>
        <taxon>Sisorinae</taxon>
        <taxon>Bagarius</taxon>
    </lineage>
</organism>
<dbReference type="SUPFAM" id="SSF81324">
    <property type="entry name" value="Voltage-gated potassium channels"/>
    <property type="match status" value="1"/>
</dbReference>
<comment type="caution">
    <text evidence="17">The sequence shown here is derived from an EMBL/GenBank/DDBJ whole genome shotgun (WGS) entry which is preliminary data.</text>
</comment>
<feature type="transmembrane region" description="Helical" evidence="14">
    <location>
        <begin position="857"/>
        <end position="878"/>
    </location>
</feature>
<dbReference type="OrthoDB" id="1708389at2759"/>
<sequence length="1016" mass="116082">MLKRLDKIRFRGQKRDEFLDIAESPNASDSECNDDLLIKPSASVKDVEDLRDPAGSGSIVMAATIQDYQRTDADRLNEVKGHLEIALLEKHFLQEELRKLREEMNVETLKQELEKERLKRLDLEQKMNEILKNRPEDSPPLSSKSHSPAINGTGEKQKESVGSKLWKWLYERFGVYIEDFRFQPEENLVETEEPLSAKRLTENMRRLKRGAKPVTNFMRNLSALSSWHSVYTSGIAFINLFGKMSDVLEKIKNLFMWVQPEITQKLYVGLWVAFIASCLIPYKLLGFIIGLYAGIKFFIIDFIFKSCSKLRNKYDTPYIVWKNLPTDPQLKERQSGNINRRQIQPVVARGNLVAGVPCGVGRDEETGRAYSTKRGPFHEVFNLSENERPLSVCEHGWRCCLINRDRKMPTDYIRNGYLYVTENYLCFESSSSRSASSKKNKVIKLQDITDIQKYKVLSVLPGSGMGISIATPSTQKPLVFGAMIHRDEAFEAIISQYTKIIGATPPVTVTNPETLDLPDPRNWWSGRKSWRNEKRYAREGSMTVDSAEIVQTTPSVRLQREADLTERDGSERVLINVSGLRFETQLKTLSRFPNTLLGDPHKRTRFFDPLRNEYFFDRNRPSFDAILYYYQSGGRLRRPLNVPVEIFLEEIKFYEFDQTVIQGYMEDEGLNIEEERPMPINELQRQVWLLFEYPDSSRAARIIAIVSVMVILVSIVIFCLETLPELRSDVLSKHTPSNETTDGAVNGNLFSDPFFLLESVCIAWFSFEMFMRFMSCPSKSAFFKDIMNTIDIVAIVPYFITLGLEFAENKANAQQAASLTVLRVMRLVRVFRIFKLSRHSKGLQILGRTLHASMRELGLLIFFLVIGIVLFSSAVYFAEVDDPESSFTSIPASFWWAVVTMTTVGYGDMSPVTFGGKIVGSMCAVAGVLTIALPVPVIVSNFSYFYQRENNAEDHQTYTHVTCGRPVASLEENNIYKGGFTLIKSECSENKSDDDDLISTYCNFNLDEYTGKLTDV</sequence>
<dbReference type="CDD" id="cd13221">
    <property type="entry name" value="PH-GRAM_GRAMDC4"/>
    <property type="match status" value="1"/>
</dbReference>
<dbReference type="FunFam" id="3.30.710.10:FF:000053">
    <property type="entry name" value="potassium voltage-gated channel subfamily A member 4"/>
    <property type="match status" value="1"/>
</dbReference>
<dbReference type="PRINTS" id="PR01496">
    <property type="entry name" value="SHAKERCHANEL"/>
</dbReference>
<dbReference type="GO" id="GO:0006915">
    <property type="term" value="P:apoptotic process"/>
    <property type="evidence" value="ECO:0007669"/>
    <property type="project" value="InterPro"/>
</dbReference>
<dbReference type="InterPro" id="IPR003968">
    <property type="entry name" value="K_chnl_volt-dep_Kv"/>
</dbReference>
<keyword evidence="12" id="KW-0407">Ion channel</keyword>
<dbReference type="FunFam" id="1.20.120.350:FF:000028">
    <property type="entry name" value="Potassium voltage-gated channel subfamily a member"/>
    <property type="match status" value="1"/>
</dbReference>
<dbReference type="InterPro" id="IPR005821">
    <property type="entry name" value="Ion_trans_dom"/>
</dbReference>
<dbReference type="Gene3D" id="1.20.120.350">
    <property type="entry name" value="Voltage-gated potassium channels. Chain C"/>
    <property type="match status" value="1"/>
</dbReference>
<dbReference type="Proteomes" id="UP000319801">
    <property type="component" value="Unassembled WGS sequence"/>
</dbReference>
<accession>A0A556TND4</accession>
<dbReference type="EMBL" id="VCAZ01000008">
    <property type="protein sequence ID" value="TSK28058.1"/>
    <property type="molecule type" value="Genomic_DNA"/>
</dbReference>
<evidence type="ECO:0000256" key="3">
    <source>
        <dbReference type="ARBA" id="ARBA00022538"/>
    </source>
</evidence>